<dbReference type="RefSeq" id="XP_007402732.1">
    <property type="nucleotide sequence ID" value="XM_007402670.1"/>
</dbReference>
<evidence type="ECO:0000313" key="2">
    <source>
        <dbReference type="Proteomes" id="UP000008370"/>
    </source>
</evidence>
<protein>
    <submittedName>
        <fullName evidence="1">Uncharacterized protein</fullName>
    </submittedName>
</protein>
<keyword evidence="2" id="KW-1185">Reference proteome</keyword>
<evidence type="ECO:0000313" key="1">
    <source>
        <dbReference type="EMBL" id="EKM48715.1"/>
    </source>
</evidence>
<reference evidence="1 2" key="1">
    <citation type="journal article" date="2012" name="BMC Genomics">
        <title>Comparative genomics of the white-rot fungi, Phanerochaete carnosa and P. chrysosporium, to elucidate the genetic basis of the distinct wood types they colonize.</title>
        <authorList>
            <person name="Suzuki H."/>
            <person name="MacDonald J."/>
            <person name="Syed K."/>
            <person name="Salamov A."/>
            <person name="Hori C."/>
            <person name="Aerts A."/>
            <person name="Henrissat B."/>
            <person name="Wiebenga A."/>
            <person name="vanKuyk P.A."/>
            <person name="Barry K."/>
            <person name="Lindquist E."/>
            <person name="LaButti K."/>
            <person name="Lapidus A."/>
            <person name="Lucas S."/>
            <person name="Coutinho P."/>
            <person name="Gong Y."/>
            <person name="Samejima M."/>
            <person name="Mahadevan R."/>
            <person name="Abou-Zaid M."/>
            <person name="de Vries R.P."/>
            <person name="Igarashi K."/>
            <person name="Yadav J.S."/>
            <person name="Grigoriev I.V."/>
            <person name="Master E.R."/>
        </authorList>
    </citation>
    <scope>NUCLEOTIDE SEQUENCE [LARGE SCALE GENOMIC DNA]</scope>
    <source>
        <strain evidence="1 2">HHB-10118-sp</strain>
    </source>
</reference>
<dbReference type="KEGG" id="pco:PHACADRAFT_189085"/>
<dbReference type="InParanoid" id="K5VPS1"/>
<dbReference type="EMBL" id="JH930796">
    <property type="protein sequence ID" value="EKM48715.1"/>
    <property type="molecule type" value="Genomic_DNA"/>
</dbReference>
<dbReference type="HOGENOM" id="CLU_1741232_0_0_1"/>
<sequence length="150" mass="17641">MKNWPNIRKLTLHWLFDGAYWQCKHVNDRWERENDELCELCDCIDIPFLDWLTPPFYCKTGGAMSLSCLHSEYALDDTIRTVLCLDDSAPLDTDDPNLLFWAREARNYPLVVRVVRQLAKANLALEGYEWFVTEDADSKGRRRSMEMAYL</sequence>
<dbReference type="AlphaFoldDB" id="K5VPS1"/>
<accession>K5VPS1</accession>
<proteinExistence type="predicted"/>
<name>K5VPS1_PHACS</name>
<organism evidence="1 2">
    <name type="scientific">Phanerochaete carnosa (strain HHB-10118-sp)</name>
    <name type="common">White-rot fungus</name>
    <name type="synonym">Peniophora carnosa</name>
    <dbReference type="NCBI Taxonomy" id="650164"/>
    <lineage>
        <taxon>Eukaryota</taxon>
        <taxon>Fungi</taxon>
        <taxon>Dikarya</taxon>
        <taxon>Basidiomycota</taxon>
        <taxon>Agaricomycotina</taxon>
        <taxon>Agaricomycetes</taxon>
        <taxon>Polyporales</taxon>
        <taxon>Phanerochaetaceae</taxon>
        <taxon>Phanerochaete</taxon>
    </lineage>
</organism>
<dbReference type="GeneID" id="18910531"/>
<gene>
    <name evidence="1" type="ORF">PHACADRAFT_189085</name>
</gene>
<dbReference type="Proteomes" id="UP000008370">
    <property type="component" value="Unassembled WGS sequence"/>
</dbReference>